<organism evidence="1 2">
    <name type="scientific">Sphingomonas jinjuensis</name>
    <dbReference type="NCBI Taxonomy" id="535907"/>
    <lineage>
        <taxon>Bacteria</taxon>
        <taxon>Pseudomonadati</taxon>
        <taxon>Pseudomonadota</taxon>
        <taxon>Alphaproteobacteria</taxon>
        <taxon>Sphingomonadales</taxon>
        <taxon>Sphingomonadaceae</taxon>
        <taxon>Sphingomonas</taxon>
    </lineage>
</organism>
<name>A0A840F2Y8_9SPHN</name>
<protein>
    <recommendedName>
        <fullName evidence="3">DUF937 domain-containing protein</fullName>
    </recommendedName>
</protein>
<dbReference type="Proteomes" id="UP000529795">
    <property type="component" value="Unassembled WGS sequence"/>
</dbReference>
<evidence type="ECO:0000313" key="1">
    <source>
        <dbReference type="EMBL" id="MBB4152179.1"/>
    </source>
</evidence>
<evidence type="ECO:0008006" key="3">
    <source>
        <dbReference type="Google" id="ProtNLM"/>
    </source>
</evidence>
<dbReference type="RefSeq" id="WP_183981706.1">
    <property type="nucleotide sequence ID" value="NZ_JACIEV010000001.1"/>
</dbReference>
<dbReference type="AlphaFoldDB" id="A0A840F2Y8"/>
<evidence type="ECO:0000313" key="2">
    <source>
        <dbReference type="Proteomes" id="UP000529795"/>
    </source>
</evidence>
<reference evidence="1 2" key="1">
    <citation type="submission" date="2020-08" db="EMBL/GenBank/DDBJ databases">
        <title>Genomic Encyclopedia of Type Strains, Phase IV (KMG-IV): sequencing the most valuable type-strain genomes for metagenomic binning, comparative biology and taxonomic classification.</title>
        <authorList>
            <person name="Goeker M."/>
        </authorList>
    </citation>
    <scope>NUCLEOTIDE SEQUENCE [LARGE SCALE GENOMIC DNA]</scope>
    <source>
        <strain evidence="1 2">YC6723</strain>
    </source>
</reference>
<comment type="caution">
    <text evidence="1">The sequence shown here is derived from an EMBL/GenBank/DDBJ whole genome shotgun (WGS) entry which is preliminary data.</text>
</comment>
<accession>A0A840F2Y8</accession>
<gene>
    <name evidence="1" type="ORF">GGQ80_000055</name>
</gene>
<sequence length="99" mass="9929">MTILDQMLSQFGGVNIGELAGRLGITEAQVQSALGALGTNLSQPGSTVDAAAQQTGLPTDTIQQLLASIGGEDMLQRVTGALSQGGGLEAITSGLFGKN</sequence>
<keyword evidence="2" id="KW-1185">Reference proteome</keyword>
<dbReference type="EMBL" id="JACIEV010000001">
    <property type="protein sequence ID" value="MBB4152179.1"/>
    <property type="molecule type" value="Genomic_DNA"/>
</dbReference>
<proteinExistence type="predicted"/>